<comment type="caution">
    <text evidence="1">The sequence shown here is derived from an EMBL/GenBank/DDBJ whole genome shotgun (WGS) entry which is preliminary data.</text>
</comment>
<keyword evidence="2" id="KW-1185">Reference proteome</keyword>
<protein>
    <submittedName>
        <fullName evidence="1">Uncharacterized protein</fullName>
    </submittedName>
</protein>
<dbReference type="AlphaFoldDB" id="A0A916SNN4"/>
<dbReference type="Proteomes" id="UP000620596">
    <property type="component" value="Unassembled WGS sequence"/>
</dbReference>
<evidence type="ECO:0000313" key="1">
    <source>
        <dbReference type="EMBL" id="GGB06331.1"/>
    </source>
</evidence>
<proteinExistence type="predicted"/>
<reference evidence="1" key="2">
    <citation type="submission" date="2020-09" db="EMBL/GenBank/DDBJ databases">
        <authorList>
            <person name="Sun Q."/>
            <person name="Zhou Y."/>
        </authorList>
    </citation>
    <scope>NUCLEOTIDE SEQUENCE</scope>
    <source>
        <strain evidence="1">CGMCC 1.15322</strain>
    </source>
</reference>
<sequence length="64" mass="6975">MLVSDTLTFGDTYLALAEAAKHLGREVNPTILTPLDFARRRQGGGLIRGAGHDATQGLADRRRR</sequence>
<dbReference type="EMBL" id="BMIG01000011">
    <property type="protein sequence ID" value="GGB06331.1"/>
    <property type="molecule type" value="Genomic_DNA"/>
</dbReference>
<accession>A0A916SNN4</accession>
<evidence type="ECO:0000313" key="2">
    <source>
        <dbReference type="Proteomes" id="UP000620596"/>
    </source>
</evidence>
<gene>
    <name evidence="1" type="ORF">GCM10011496_29030</name>
</gene>
<reference evidence="1" key="1">
    <citation type="journal article" date="2014" name="Int. J. Syst. Evol. Microbiol.">
        <title>Complete genome sequence of Corynebacterium casei LMG S-19264T (=DSM 44701T), isolated from a smear-ripened cheese.</title>
        <authorList>
            <consortium name="US DOE Joint Genome Institute (JGI-PGF)"/>
            <person name="Walter F."/>
            <person name="Albersmeier A."/>
            <person name="Kalinowski J."/>
            <person name="Ruckert C."/>
        </authorList>
    </citation>
    <scope>NUCLEOTIDE SEQUENCE</scope>
    <source>
        <strain evidence="1">CGMCC 1.15322</strain>
    </source>
</reference>
<organism evidence="1 2">
    <name type="scientific">Polaromonas eurypsychrophila</name>
    <dbReference type="NCBI Taxonomy" id="1614635"/>
    <lineage>
        <taxon>Bacteria</taxon>
        <taxon>Pseudomonadati</taxon>
        <taxon>Pseudomonadota</taxon>
        <taxon>Betaproteobacteria</taxon>
        <taxon>Burkholderiales</taxon>
        <taxon>Comamonadaceae</taxon>
        <taxon>Polaromonas</taxon>
    </lineage>
</organism>
<name>A0A916SNN4_9BURK</name>